<evidence type="ECO:0000313" key="3">
    <source>
        <dbReference type="EMBL" id="CDO78014.1"/>
    </source>
</evidence>
<dbReference type="InterPro" id="IPR011009">
    <property type="entry name" value="Kinase-like_dom_sf"/>
</dbReference>
<dbReference type="Gene3D" id="1.10.510.10">
    <property type="entry name" value="Transferase(Phosphotransferase) domain 1"/>
    <property type="match status" value="1"/>
</dbReference>
<dbReference type="PANTHER" id="PTHR38248">
    <property type="entry name" value="FUNK1 6"/>
    <property type="match status" value="1"/>
</dbReference>
<feature type="region of interest" description="Disordered" evidence="1">
    <location>
        <begin position="595"/>
        <end position="661"/>
    </location>
</feature>
<keyword evidence="4" id="KW-1185">Reference proteome</keyword>
<dbReference type="STRING" id="5643.A0A060T0F5"/>
<name>A0A060T0F5_PYCCI</name>
<organism evidence="3 4">
    <name type="scientific">Pycnoporus cinnabarinus</name>
    <name type="common">Cinnabar-red polypore</name>
    <name type="synonym">Trametes cinnabarina</name>
    <dbReference type="NCBI Taxonomy" id="5643"/>
    <lineage>
        <taxon>Eukaryota</taxon>
        <taxon>Fungi</taxon>
        <taxon>Dikarya</taxon>
        <taxon>Basidiomycota</taxon>
        <taxon>Agaricomycotina</taxon>
        <taxon>Agaricomycetes</taxon>
        <taxon>Polyporales</taxon>
        <taxon>Polyporaceae</taxon>
        <taxon>Trametes</taxon>
    </lineage>
</organism>
<comment type="caution">
    <text evidence="3">The sequence shown here is derived from an EMBL/GenBank/DDBJ whole genome shotgun (WGS) entry which is preliminary data.</text>
</comment>
<dbReference type="Proteomes" id="UP000029665">
    <property type="component" value="Unassembled WGS sequence"/>
</dbReference>
<gene>
    <name evidence="3" type="ORF">BN946_scf184907.g4</name>
</gene>
<dbReference type="PANTHER" id="PTHR38248:SF2">
    <property type="entry name" value="FUNK1 11"/>
    <property type="match status" value="1"/>
</dbReference>
<accession>A0A060T0F5</accession>
<evidence type="ECO:0000259" key="2">
    <source>
        <dbReference type="Pfam" id="PF17667"/>
    </source>
</evidence>
<proteinExistence type="predicted"/>
<reference evidence="3" key="1">
    <citation type="submission" date="2014-01" db="EMBL/GenBank/DDBJ databases">
        <title>The genome of the white-rot fungus Pycnoporus cinnabarinus: a basidiomycete model with a versatile arsenal for lignocellulosic biomass breakdown.</title>
        <authorList>
            <person name="Levasseur A."/>
            <person name="Lomascolo A."/>
            <person name="Ruiz-Duenas F.J."/>
            <person name="Uzan E."/>
            <person name="Piumi F."/>
            <person name="Kues U."/>
            <person name="Ram A.F.J."/>
            <person name="Murat C."/>
            <person name="Haon M."/>
            <person name="Benoit I."/>
            <person name="Arfi Y."/>
            <person name="Chevret D."/>
            <person name="Drula E."/>
            <person name="Kwon M.J."/>
            <person name="Gouret P."/>
            <person name="Lesage-Meessen L."/>
            <person name="Lombard V."/>
            <person name="Mariette J."/>
            <person name="Noirot C."/>
            <person name="Park J."/>
            <person name="Patyshakuliyeva A."/>
            <person name="Wieneger R.A.B."/>
            <person name="Wosten H.A.B."/>
            <person name="Martin F."/>
            <person name="Coutinho P.M."/>
            <person name="de Vries R."/>
            <person name="Martinez A.T."/>
            <person name="Klopp C."/>
            <person name="Pontarotti P."/>
            <person name="Henrissat B."/>
            <person name="Record E."/>
        </authorList>
    </citation>
    <scope>NUCLEOTIDE SEQUENCE [LARGE SCALE GENOMIC DNA]</scope>
    <source>
        <strain evidence="3">BRFM137</strain>
    </source>
</reference>
<dbReference type="OrthoDB" id="2751093at2759"/>
<feature type="domain" description="Fungal-type protein kinase" evidence="2">
    <location>
        <begin position="133"/>
        <end position="220"/>
    </location>
</feature>
<dbReference type="InterPro" id="IPR040976">
    <property type="entry name" value="Pkinase_fungal"/>
</dbReference>
<feature type="domain" description="Fungal-type protein kinase" evidence="2">
    <location>
        <begin position="299"/>
        <end position="528"/>
    </location>
</feature>
<dbReference type="AlphaFoldDB" id="A0A060T0F5"/>
<dbReference type="HOGENOM" id="CLU_006410_3_1_1"/>
<dbReference type="SUPFAM" id="SSF56112">
    <property type="entry name" value="Protein kinase-like (PK-like)"/>
    <property type="match status" value="1"/>
</dbReference>
<dbReference type="Pfam" id="PF17667">
    <property type="entry name" value="Pkinase_fungal"/>
    <property type="match status" value="2"/>
</dbReference>
<dbReference type="EMBL" id="CCBP010000603">
    <property type="protein sequence ID" value="CDO78014.1"/>
    <property type="molecule type" value="Genomic_DNA"/>
</dbReference>
<sequence length="803" mass="90196">MSGKILLSFKEFIDKLVPVLSPKETEPVHLFKTADFRSIPQKAESDMYEASKLALNHDWLLPHDVAVSMSNKPGKIVGSNQKAHCGLYTRNDSPIGSDFTSWSSMELLIECKTSASQYDPFEDDERGPESLADSRKHVLGQIIRYAVLVFDSQHRTHHFTLLILGPMARLIRWDRSGILVTHKFDYTMEPEKLAQFLWRFGRMSPSQRGHDPSAVRVMPGSAEYHHVHSRASTPSKAWNGTVVGEHARDMFRKSLFITYTVMEEGKSREDITIPAPLWRLTVYDASGSRDFLVGLPHTTAGSLRGRGTRTYVALDAQDMDGPFVYLKDTWRVDHERIEREGKNLALLNNNSEGGPVDGVPTLLYHGDVGDQVTYSQVVWWLKYPNASPEACLMKTHRHYRLVVKEVCLSMSDFRCFIELVSMVIDCIDAHGHAYTRKGLLHCDISAGNVLIYPKIVEVDGQVSEQWVGLLADWELAKQVRTTDTKDASRQPDRIGTWQFASAMALDNPKNPWITVQDDMESFFHLLLYFAIRYLPHNCENVREFMDEYFDGYHTVKGVYYGGKEKLRSMKHGILTTPGVIPLEFYVPKQSAQPAVSRGSASPIPQDAASDASAVCSGRPDQEWSNSACPTIADEGGKFPRNSSHIGPEVTRSPVTSDGAYEPLKRHPMNKILAEFLIRIKAHYALHHAPETQAWAASSQSTMGTGTSQPPYAASIERRRSIARLRHAEMGITSASTLIDSEIPDMALVDKQQKELAARLGDHEDIMAFLVHYILAPDIPWPDYYDRTSDQLTGDCRSGVDSTL</sequence>
<evidence type="ECO:0000313" key="4">
    <source>
        <dbReference type="Proteomes" id="UP000029665"/>
    </source>
</evidence>
<protein>
    <recommendedName>
        <fullName evidence="2">Fungal-type protein kinase domain-containing protein</fullName>
    </recommendedName>
</protein>
<evidence type="ECO:0000256" key="1">
    <source>
        <dbReference type="SAM" id="MobiDB-lite"/>
    </source>
</evidence>